<sequence length="59" mass="7385">KRKRERSLSYNYEYVFLSIILTPFWELKINDQDLLLYILFKKKLYDFVILRRCFPICAF</sequence>
<feature type="non-terminal residue" evidence="1">
    <location>
        <position position="59"/>
    </location>
</feature>
<accession>A0A0K2T3E7</accession>
<protein>
    <submittedName>
        <fullName evidence="1">Uncharacterized protein</fullName>
    </submittedName>
</protein>
<organism evidence="1">
    <name type="scientific">Lepeophtheirus salmonis</name>
    <name type="common">Salmon louse</name>
    <name type="synonym">Caligus salmonis</name>
    <dbReference type="NCBI Taxonomy" id="72036"/>
    <lineage>
        <taxon>Eukaryota</taxon>
        <taxon>Metazoa</taxon>
        <taxon>Ecdysozoa</taxon>
        <taxon>Arthropoda</taxon>
        <taxon>Crustacea</taxon>
        <taxon>Multicrustacea</taxon>
        <taxon>Hexanauplia</taxon>
        <taxon>Copepoda</taxon>
        <taxon>Siphonostomatoida</taxon>
        <taxon>Caligidae</taxon>
        <taxon>Lepeophtheirus</taxon>
    </lineage>
</organism>
<dbReference type="AlphaFoldDB" id="A0A0K2T3E7"/>
<dbReference type="EMBL" id="HACA01002585">
    <property type="protein sequence ID" value="CDW19946.1"/>
    <property type="molecule type" value="Transcribed_RNA"/>
</dbReference>
<feature type="non-terminal residue" evidence="1">
    <location>
        <position position="1"/>
    </location>
</feature>
<reference evidence="1" key="1">
    <citation type="submission" date="2014-05" db="EMBL/GenBank/DDBJ databases">
        <authorList>
            <person name="Chronopoulou M."/>
        </authorList>
    </citation>
    <scope>NUCLEOTIDE SEQUENCE</scope>
    <source>
        <tissue evidence="1">Whole organism</tissue>
    </source>
</reference>
<name>A0A0K2T3E7_LEPSM</name>
<evidence type="ECO:0000313" key="1">
    <source>
        <dbReference type="EMBL" id="CDW19946.1"/>
    </source>
</evidence>
<proteinExistence type="predicted"/>